<dbReference type="RefSeq" id="XP_022749108.1">
    <property type="nucleotide sequence ID" value="XM_022893373.1"/>
</dbReference>
<feature type="chain" id="PRO_5028447089" evidence="3">
    <location>
        <begin position="24"/>
        <end position="366"/>
    </location>
</feature>
<dbReference type="OrthoDB" id="1600564at2759"/>
<dbReference type="GO" id="GO:0006629">
    <property type="term" value="P:lipid metabolic process"/>
    <property type="evidence" value="ECO:0007669"/>
    <property type="project" value="InterPro"/>
</dbReference>
<dbReference type="GeneID" id="111298648"/>
<dbReference type="Gene3D" id="3.40.50.1110">
    <property type="entry name" value="SGNH hydrolase"/>
    <property type="match status" value="1"/>
</dbReference>
<reference evidence="5" key="1">
    <citation type="submission" date="2025-08" db="UniProtKB">
        <authorList>
            <consortium name="RefSeq"/>
        </authorList>
    </citation>
    <scope>IDENTIFICATION</scope>
    <source>
        <tissue evidence="5">Fruit stalk</tissue>
    </source>
</reference>
<dbReference type="PROSITE" id="PS51257">
    <property type="entry name" value="PROKAR_LIPOPROTEIN"/>
    <property type="match status" value="1"/>
</dbReference>
<evidence type="ECO:0000313" key="4">
    <source>
        <dbReference type="Proteomes" id="UP000515121"/>
    </source>
</evidence>
<dbReference type="KEGG" id="dzi:111298648"/>
<feature type="signal peptide" evidence="3">
    <location>
        <begin position="1"/>
        <end position="23"/>
    </location>
</feature>
<dbReference type="InterPro" id="IPR036514">
    <property type="entry name" value="SGNH_hydro_sf"/>
</dbReference>
<evidence type="ECO:0000313" key="5">
    <source>
        <dbReference type="RefSeq" id="XP_022749108.1"/>
    </source>
</evidence>
<dbReference type="InterPro" id="IPR035669">
    <property type="entry name" value="SGNH_plant_lipase-like"/>
</dbReference>
<dbReference type="GO" id="GO:0016298">
    <property type="term" value="F:lipase activity"/>
    <property type="evidence" value="ECO:0007669"/>
    <property type="project" value="InterPro"/>
</dbReference>
<comment type="similarity">
    <text evidence="1">Belongs to the 'GDSL' lipolytic enzyme family.</text>
</comment>
<gene>
    <name evidence="5" type="primary">LOC111298648</name>
</gene>
<dbReference type="PANTHER" id="PTHR45966:SF1">
    <property type="entry name" value="GDSL ESTERASE_LIPASE 1-RELATED"/>
    <property type="match status" value="1"/>
</dbReference>
<name>A0A6P5Z8J8_DURZI</name>
<dbReference type="InterPro" id="IPR044552">
    <property type="entry name" value="GLIP1-5/GLL25"/>
</dbReference>
<dbReference type="Proteomes" id="UP000515121">
    <property type="component" value="Unplaced"/>
</dbReference>
<evidence type="ECO:0000256" key="2">
    <source>
        <dbReference type="ARBA" id="ARBA00022729"/>
    </source>
</evidence>
<accession>A0A6P5Z8J8</accession>
<evidence type="ECO:0000256" key="3">
    <source>
        <dbReference type="SAM" id="SignalP"/>
    </source>
</evidence>
<evidence type="ECO:0000256" key="1">
    <source>
        <dbReference type="ARBA" id="ARBA00008668"/>
    </source>
</evidence>
<dbReference type="SUPFAM" id="SSF52266">
    <property type="entry name" value="SGNH hydrolase"/>
    <property type="match status" value="1"/>
</dbReference>
<organism evidence="4 5">
    <name type="scientific">Durio zibethinus</name>
    <name type="common">Durian</name>
    <dbReference type="NCBI Taxonomy" id="66656"/>
    <lineage>
        <taxon>Eukaryota</taxon>
        <taxon>Viridiplantae</taxon>
        <taxon>Streptophyta</taxon>
        <taxon>Embryophyta</taxon>
        <taxon>Tracheophyta</taxon>
        <taxon>Spermatophyta</taxon>
        <taxon>Magnoliopsida</taxon>
        <taxon>eudicotyledons</taxon>
        <taxon>Gunneridae</taxon>
        <taxon>Pentapetalae</taxon>
        <taxon>rosids</taxon>
        <taxon>malvids</taxon>
        <taxon>Malvales</taxon>
        <taxon>Malvaceae</taxon>
        <taxon>Helicteroideae</taxon>
        <taxon>Durio</taxon>
    </lineage>
</organism>
<dbReference type="CDD" id="cd01837">
    <property type="entry name" value="SGNH_plant_lipase_like"/>
    <property type="match status" value="1"/>
</dbReference>
<protein>
    <submittedName>
        <fullName evidence="5">GDSL esterase/lipase 1-like isoform X1</fullName>
    </submittedName>
</protein>
<keyword evidence="4" id="KW-1185">Reference proteome</keyword>
<dbReference type="InterPro" id="IPR008265">
    <property type="entry name" value="Lipase_GDSL_AS"/>
</dbReference>
<proteinExistence type="inferred from homology"/>
<dbReference type="PANTHER" id="PTHR45966">
    <property type="entry name" value="GDSL-LIKE LIPASE/ACYLHYDROLASE"/>
    <property type="match status" value="1"/>
</dbReference>
<sequence>MASLRTHICSLLCYTTFLSLISCYNLPENHVALFIFGDSLFDAGNNNYINTTVNYQANFWPYGETFFKYPTGRFSDGRLIPDFIAEYAGLPLIPPYLQPGNNKFMDGVNFASAGAGALVETHQGFVIDLNTQVSYFKNIEKLLRQELGDAEAKRLLGRALYIISIGSNDYFVSIVQNSSMLQSYSKEEYVAMVIGNITASIKEIYKKGGRKFGFLSLGPLGCIPGMKLLVARNTSSCLEKVTTLAHLHNKALSIALQKLENQLEGFKFANHNFYTSSSERINNPSKYGFKVGNMACCGSGPYRGQSSCGGKRQIKEYQLCEKASEYMFFDSGHPTERANRQFAELLWHGTPKMTWPYNLKALFNFL</sequence>
<keyword evidence="2 3" id="KW-0732">Signal</keyword>
<dbReference type="AlphaFoldDB" id="A0A6P5Z8J8"/>
<dbReference type="InterPro" id="IPR001087">
    <property type="entry name" value="GDSL"/>
</dbReference>
<dbReference type="Pfam" id="PF00657">
    <property type="entry name" value="Lipase_GDSL"/>
    <property type="match status" value="1"/>
</dbReference>
<dbReference type="PROSITE" id="PS01098">
    <property type="entry name" value="LIPASE_GDSL_SER"/>
    <property type="match status" value="1"/>
</dbReference>